<dbReference type="HOGENOM" id="CLU_3410976_0_0_1"/>
<sequence length="29" mass="3440">MTKIENNDRIAKRKINDVNVKTLKIKIEN</sequence>
<dbReference type="Proteomes" id="UP000014500">
    <property type="component" value="Unassembled WGS sequence"/>
</dbReference>
<accession>T1ILF1</accession>
<evidence type="ECO:0000313" key="2">
    <source>
        <dbReference type="Proteomes" id="UP000014500"/>
    </source>
</evidence>
<protein>
    <submittedName>
        <fullName evidence="1">Uncharacterized protein</fullName>
    </submittedName>
</protein>
<proteinExistence type="predicted"/>
<dbReference type="AlphaFoldDB" id="T1ILF1"/>
<reference evidence="2" key="1">
    <citation type="submission" date="2011-05" db="EMBL/GenBank/DDBJ databases">
        <authorList>
            <person name="Richards S.R."/>
            <person name="Qu J."/>
            <person name="Jiang H."/>
            <person name="Jhangiani S.N."/>
            <person name="Agravi P."/>
            <person name="Goodspeed R."/>
            <person name="Gross S."/>
            <person name="Mandapat C."/>
            <person name="Jackson L."/>
            <person name="Mathew T."/>
            <person name="Pu L."/>
            <person name="Thornton R."/>
            <person name="Saada N."/>
            <person name="Wilczek-Boney K.B."/>
            <person name="Lee S."/>
            <person name="Kovar C."/>
            <person name="Wu Y."/>
            <person name="Scherer S.E."/>
            <person name="Worley K.C."/>
            <person name="Muzny D.M."/>
            <person name="Gibbs R."/>
        </authorList>
    </citation>
    <scope>NUCLEOTIDE SEQUENCE</scope>
    <source>
        <strain evidence="2">Brora</strain>
    </source>
</reference>
<dbReference type="EMBL" id="JH430810">
    <property type="status" value="NOT_ANNOTATED_CDS"/>
    <property type="molecule type" value="Genomic_DNA"/>
</dbReference>
<keyword evidence="2" id="KW-1185">Reference proteome</keyword>
<organism evidence="1 2">
    <name type="scientific">Strigamia maritima</name>
    <name type="common">European centipede</name>
    <name type="synonym">Geophilus maritimus</name>
    <dbReference type="NCBI Taxonomy" id="126957"/>
    <lineage>
        <taxon>Eukaryota</taxon>
        <taxon>Metazoa</taxon>
        <taxon>Ecdysozoa</taxon>
        <taxon>Arthropoda</taxon>
        <taxon>Myriapoda</taxon>
        <taxon>Chilopoda</taxon>
        <taxon>Pleurostigmophora</taxon>
        <taxon>Geophilomorpha</taxon>
        <taxon>Linotaeniidae</taxon>
        <taxon>Strigamia</taxon>
    </lineage>
</organism>
<evidence type="ECO:0000313" key="1">
    <source>
        <dbReference type="EnsemblMetazoa" id="SMAR001776-PA"/>
    </source>
</evidence>
<name>T1ILF1_STRMM</name>
<dbReference type="EnsemblMetazoa" id="SMAR001776-RA">
    <property type="protein sequence ID" value="SMAR001776-PA"/>
    <property type="gene ID" value="SMAR001776"/>
</dbReference>
<reference evidence="1" key="2">
    <citation type="submission" date="2015-02" db="UniProtKB">
        <authorList>
            <consortium name="EnsemblMetazoa"/>
        </authorList>
    </citation>
    <scope>IDENTIFICATION</scope>
</reference>